<dbReference type="Pfam" id="PF01757">
    <property type="entry name" value="Acyl_transf_3"/>
    <property type="match status" value="1"/>
</dbReference>
<dbReference type="GO" id="GO:0016747">
    <property type="term" value="F:acyltransferase activity, transferring groups other than amino-acyl groups"/>
    <property type="evidence" value="ECO:0007669"/>
    <property type="project" value="InterPro"/>
</dbReference>
<feature type="transmembrane region" description="Helical" evidence="2">
    <location>
        <begin position="336"/>
        <end position="355"/>
    </location>
</feature>
<dbReference type="RefSeq" id="XP_047766558.1">
    <property type="nucleotide sequence ID" value="XM_047908381.1"/>
</dbReference>
<organism evidence="4 5">
    <name type="scientific">Passalora fulva</name>
    <name type="common">Tomato leaf mold</name>
    <name type="synonym">Cladosporium fulvum</name>
    <dbReference type="NCBI Taxonomy" id="5499"/>
    <lineage>
        <taxon>Eukaryota</taxon>
        <taxon>Fungi</taxon>
        <taxon>Dikarya</taxon>
        <taxon>Ascomycota</taxon>
        <taxon>Pezizomycotina</taxon>
        <taxon>Dothideomycetes</taxon>
        <taxon>Dothideomycetidae</taxon>
        <taxon>Mycosphaerellales</taxon>
        <taxon>Mycosphaerellaceae</taxon>
        <taxon>Fulvia</taxon>
    </lineage>
</organism>
<dbReference type="PANTHER" id="PTHR23028">
    <property type="entry name" value="ACETYLTRANSFERASE"/>
    <property type="match status" value="1"/>
</dbReference>
<feature type="region of interest" description="Disordered" evidence="1">
    <location>
        <begin position="502"/>
        <end position="522"/>
    </location>
</feature>
<dbReference type="InterPro" id="IPR050879">
    <property type="entry name" value="Acyltransferase_3"/>
</dbReference>
<feature type="transmembrane region" description="Helical" evidence="2">
    <location>
        <begin position="367"/>
        <end position="387"/>
    </location>
</feature>
<feature type="domain" description="Acyltransferase 3" evidence="3">
    <location>
        <begin position="31"/>
        <end position="432"/>
    </location>
</feature>
<keyword evidence="5" id="KW-1185">Reference proteome</keyword>
<reference evidence="4" key="1">
    <citation type="submission" date="2021-12" db="EMBL/GenBank/DDBJ databases">
        <authorList>
            <person name="Zaccaron A."/>
            <person name="Stergiopoulos I."/>
        </authorList>
    </citation>
    <scope>NUCLEOTIDE SEQUENCE</scope>
    <source>
        <strain evidence="4">Race5_Kim</strain>
    </source>
</reference>
<dbReference type="PANTHER" id="PTHR23028:SF134">
    <property type="entry name" value="PUTATIVE (AFU_ORTHOLOGUE AFUA_4G08520)-RELATED"/>
    <property type="match status" value="1"/>
</dbReference>
<protein>
    <submittedName>
        <fullName evidence="4">O-acetyltransferase PaAT-1</fullName>
    </submittedName>
</protein>
<feature type="transmembrane region" description="Helical" evidence="2">
    <location>
        <begin position="146"/>
        <end position="166"/>
    </location>
</feature>
<name>A0A9Q8PGW4_PASFU</name>
<dbReference type="AlphaFoldDB" id="A0A9Q8PGW4"/>
<dbReference type="OrthoDB" id="5819582at2759"/>
<dbReference type="GeneID" id="71989111"/>
<keyword evidence="2" id="KW-0472">Membrane</keyword>
<proteinExistence type="predicted"/>
<sequence>MQFTPLSWFQKCLGFFHGWPPKELDGSRETAWLDGVRGLAAFLVVMNHYDLEWLSIFAYAPFGARVLADKNVDGVWYYKEGDRLWEPYRLPFFRIIAASGSAEVAIFFVLSGFVLSWSPLGTIRANNQEKLFGSLSSSLIRRWFRLYLPCFIVSVFYLINEIYVSWHGVIGMFEEIWKFIEESRRWSNPLQGTPATSLFTVNTYNYVMWTIPFEFSGSIFVFTLLLAIGRTQAFHRRMVCVILTTMYAGWQTYWGLWLFGMGLALADYVRWRGGFNKLSQQTGPIARCAWILVFVLSLLLMGYVDESDEFTRPGYAWLSYIPIPPGYRGMVGEGRVWFAIAGFLFVASSCHLTFVRRFHETKLIQHLGRISFMLYLIHILINTRVSLPLRGALYDALCENRSQDGFDHVFISGPFTNVFIWLVVWLISVPIAMSCAHFLEIFVDKPCNEFGKWLDDKFVNGSGRVKLQSGQEEAGLLSQIPLDQLQPGEASEVAEPLLSPKFSLESASTSSIDHGTEVPGKG</sequence>
<keyword evidence="2" id="KW-1133">Transmembrane helix</keyword>
<dbReference type="Proteomes" id="UP000756132">
    <property type="component" value="Chromosome 9"/>
</dbReference>
<feature type="transmembrane region" description="Helical" evidence="2">
    <location>
        <begin position="418"/>
        <end position="443"/>
    </location>
</feature>
<evidence type="ECO:0000259" key="3">
    <source>
        <dbReference type="Pfam" id="PF01757"/>
    </source>
</evidence>
<reference evidence="4" key="2">
    <citation type="journal article" date="2022" name="Microb. Genom.">
        <title>A chromosome-scale genome assembly of the tomato pathogen Cladosporium fulvum reveals a compartmentalized genome architecture and the presence of a dispensable chromosome.</title>
        <authorList>
            <person name="Zaccaron A.Z."/>
            <person name="Chen L.H."/>
            <person name="Samaras A."/>
            <person name="Stergiopoulos I."/>
        </authorList>
    </citation>
    <scope>NUCLEOTIDE SEQUENCE</scope>
    <source>
        <strain evidence="4">Race5_Kim</strain>
    </source>
</reference>
<dbReference type="InterPro" id="IPR002656">
    <property type="entry name" value="Acyl_transf_3_dom"/>
</dbReference>
<feature type="transmembrane region" description="Helical" evidence="2">
    <location>
        <begin position="285"/>
        <end position="304"/>
    </location>
</feature>
<evidence type="ECO:0000313" key="5">
    <source>
        <dbReference type="Proteomes" id="UP000756132"/>
    </source>
</evidence>
<dbReference type="EMBL" id="CP090171">
    <property type="protein sequence ID" value="UJO22192.1"/>
    <property type="molecule type" value="Genomic_DNA"/>
</dbReference>
<evidence type="ECO:0000313" key="4">
    <source>
        <dbReference type="EMBL" id="UJO22192.1"/>
    </source>
</evidence>
<evidence type="ECO:0000256" key="2">
    <source>
        <dbReference type="SAM" id="Phobius"/>
    </source>
</evidence>
<dbReference type="KEGG" id="ffu:CLAFUR5_09233"/>
<keyword evidence="2" id="KW-0812">Transmembrane</keyword>
<feature type="transmembrane region" description="Helical" evidence="2">
    <location>
        <begin position="92"/>
        <end position="115"/>
    </location>
</feature>
<accession>A0A9Q8PGW4</accession>
<feature type="transmembrane region" description="Helical" evidence="2">
    <location>
        <begin position="206"/>
        <end position="227"/>
    </location>
</feature>
<evidence type="ECO:0000256" key="1">
    <source>
        <dbReference type="SAM" id="MobiDB-lite"/>
    </source>
</evidence>
<gene>
    <name evidence="4" type="ORF">CLAFUR5_09233</name>
</gene>